<dbReference type="RefSeq" id="WP_040266264.1">
    <property type="nucleotide sequence ID" value="NZ_CAXKXZ010000027.1"/>
</dbReference>
<evidence type="ECO:0000256" key="5">
    <source>
        <dbReference type="SAM" id="MobiDB-lite"/>
    </source>
</evidence>
<dbReference type="Gene3D" id="3.90.1720.10">
    <property type="entry name" value="endopeptidase domain like (from Nostoc punctiforme)"/>
    <property type="match status" value="1"/>
</dbReference>
<evidence type="ECO:0000256" key="4">
    <source>
        <dbReference type="ARBA" id="ARBA00022807"/>
    </source>
</evidence>
<feature type="region of interest" description="Disordered" evidence="5">
    <location>
        <begin position="28"/>
        <end position="57"/>
    </location>
</feature>
<dbReference type="GO" id="GO:0006508">
    <property type="term" value="P:proteolysis"/>
    <property type="evidence" value="ECO:0007669"/>
    <property type="project" value="UniProtKB-KW"/>
</dbReference>
<feature type="chain" id="PRO_5043826103" evidence="6">
    <location>
        <begin position="23"/>
        <end position="254"/>
    </location>
</feature>
<dbReference type="Pfam" id="PF00877">
    <property type="entry name" value="NLPC_P60"/>
    <property type="match status" value="1"/>
</dbReference>
<keyword evidence="2" id="KW-0645">Protease</keyword>
<dbReference type="GO" id="GO:0008234">
    <property type="term" value="F:cysteine-type peptidase activity"/>
    <property type="evidence" value="ECO:0007669"/>
    <property type="project" value="UniProtKB-KW"/>
</dbReference>
<dbReference type="AlphaFoldDB" id="A0A7D5SSM9"/>
<evidence type="ECO:0000256" key="2">
    <source>
        <dbReference type="ARBA" id="ARBA00022670"/>
    </source>
</evidence>
<dbReference type="Proteomes" id="UP000042738">
    <property type="component" value="Chromosome"/>
</dbReference>
<keyword evidence="6" id="KW-0732">Signal</keyword>
<dbReference type="SUPFAM" id="SSF54001">
    <property type="entry name" value="Cysteine proteinases"/>
    <property type="match status" value="1"/>
</dbReference>
<feature type="signal peptide" evidence="6">
    <location>
        <begin position="1"/>
        <end position="22"/>
    </location>
</feature>
<sequence length="254" mass="29106">MRLILILSMLLLTQLFFNLAHAVPQARTTTEQRKSHAANEAQPDDPQKRKAVKVRKKVKVSARLPLKAKTQKIAKTVKVVPPRKGDKKRYDHQRQPGISKTIHPHDVKPLKLSLAHKKRYQHAKQTAMAKLMGQMGKPYHWGGSSPHTGFDCSGLIYYAYKDVVKIKMPRTTKEMYQLRHAAPIKKSELESGDLVFFRIHNHNVADHVGVYLGNGKFIQSPRSGEEIRISQLNNDYWQNHYIGARRVVTPQTIR</sequence>
<name>A0A7D5SSM9_9GAMM</name>
<comment type="similarity">
    <text evidence="1">Belongs to the peptidase C40 family.</text>
</comment>
<dbReference type="PANTHER" id="PTHR47053">
    <property type="entry name" value="MUREIN DD-ENDOPEPTIDASE MEPH-RELATED"/>
    <property type="match status" value="1"/>
</dbReference>
<keyword evidence="4" id="KW-0788">Thiol protease</keyword>
<organism evidence="7 8">
    <name type="scientific">Serratia symbiotica</name>
    <dbReference type="NCBI Taxonomy" id="138074"/>
    <lineage>
        <taxon>Bacteria</taxon>
        <taxon>Pseudomonadati</taxon>
        <taxon>Pseudomonadota</taxon>
        <taxon>Gammaproteobacteria</taxon>
        <taxon>Enterobacterales</taxon>
        <taxon>Yersiniaceae</taxon>
        <taxon>Serratia</taxon>
    </lineage>
</organism>
<dbReference type="PANTHER" id="PTHR47053:SF1">
    <property type="entry name" value="MUREIN DD-ENDOPEPTIDASE MEPH-RELATED"/>
    <property type="match status" value="1"/>
</dbReference>
<dbReference type="PROSITE" id="PS51935">
    <property type="entry name" value="NLPC_P60"/>
    <property type="match status" value="1"/>
</dbReference>
<reference evidence="7 8" key="1">
    <citation type="journal article" date="2014" name="Genome Announc.">
        <title>Whole-Genome Sequence of Serratia symbiotica Strain CWBI-2.3T, a Free-Living Symbiont of the Black Bean Aphid Aphis fabae.</title>
        <authorList>
            <person name="Foray V."/>
            <person name="Grigorescu A.S."/>
            <person name="Sabri A."/>
            <person name="Haubruge E."/>
            <person name="Lognay G."/>
            <person name="Francis F."/>
            <person name="Fauconnier M.L."/>
            <person name="Hance T."/>
            <person name="Thonart P."/>
        </authorList>
    </citation>
    <scope>NUCLEOTIDE SEQUENCE [LARGE SCALE GENOMIC DNA]</scope>
    <source>
        <strain evidence="7">CWBI-2.3</strain>
    </source>
</reference>
<dbReference type="InterPro" id="IPR038765">
    <property type="entry name" value="Papain-like_cys_pep_sf"/>
</dbReference>
<dbReference type="InterPro" id="IPR051202">
    <property type="entry name" value="Peptidase_C40"/>
</dbReference>
<dbReference type="EMBL" id="CP050855">
    <property type="protein sequence ID" value="QLH62620.1"/>
    <property type="molecule type" value="Genomic_DNA"/>
</dbReference>
<proteinExistence type="inferred from homology"/>
<accession>A0A7D5SSM9</accession>
<evidence type="ECO:0000256" key="6">
    <source>
        <dbReference type="SAM" id="SignalP"/>
    </source>
</evidence>
<dbReference type="GeneID" id="93736118"/>
<feature type="region of interest" description="Disordered" evidence="5">
    <location>
        <begin position="80"/>
        <end position="104"/>
    </location>
</feature>
<evidence type="ECO:0000256" key="1">
    <source>
        <dbReference type="ARBA" id="ARBA00007074"/>
    </source>
</evidence>
<protein>
    <submittedName>
        <fullName evidence="7">C40 family peptidase</fullName>
    </submittedName>
</protein>
<evidence type="ECO:0000256" key="3">
    <source>
        <dbReference type="ARBA" id="ARBA00022801"/>
    </source>
</evidence>
<evidence type="ECO:0000313" key="7">
    <source>
        <dbReference type="EMBL" id="QLH62620.1"/>
    </source>
</evidence>
<gene>
    <name evidence="7" type="ORF">SYMBAF_06260</name>
</gene>
<keyword evidence="3" id="KW-0378">Hydrolase</keyword>
<evidence type="ECO:0000313" key="8">
    <source>
        <dbReference type="Proteomes" id="UP000042738"/>
    </source>
</evidence>
<dbReference type="InterPro" id="IPR000064">
    <property type="entry name" value="NLP_P60_dom"/>
</dbReference>